<gene>
    <name evidence="1" type="ORF">ACFPP9_24595</name>
</gene>
<dbReference type="Proteomes" id="UP001596150">
    <property type="component" value="Unassembled WGS sequence"/>
</dbReference>
<organism evidence="1 2">
    <name type="scientific">Kaistia terrae</name>
    <dbReference type="NCBI Taxonomy" id="537017"/>
    <lineage>
        <taxon>Bacteria</taxon>
        <taxon>Pseudomonadati</taxon>
        <taxon>Pseudomonadota</taxon>
        <taxon>Alphaproteobacteria</taxon>
        <taxon>Hyphomicrobiales</taxon>
        <taxon>Kaistiaceae</taxon>
        <taxon>Kaistia</taxon>
    </lineage>
</organism>
<sequence>MSSIDTKTIDRIKALRREAANFEGFHALYATKYAPDSNCDKKGFGFGRDDRYSAFKIGVSFDSWSGYYGNSSCGRIMNVQHQDVVAPYLTKALNEHQKTIFATVGRLMREDAARLTGDAAAEVAAIQQLLADAQADLAIEEAA</sequence>
<dbReference type="RefSeq" id="WP_266346257.1">
    <property type="nucleotide sequence ID" value="NZ_JAPKNH010000015.1"/>
</dbReference>
<evidence type="ECO:0000313" key="2">
    <source>
        <dbReference type="Proteomes" id="UP001596150"/>
    </source>
</evidence>
<proteinExistence type="predicted"/>
<dbReference type="EMBL" id="JBHSML010000031">
    <property type="protein sequence ID" value="MFC5518965.1"/>
    <property type="molecule type" value="Genomic_DNA"/>
</dbReference>
<keyword evidence="2" id="KW-1185">Reference proteome</keyword>
<comment type="caution">
    <text evidence="1">The sequence shown here is derived from an EMBL/GenBank/DDBJ whole genome shotgun (WGS) entry which is preliminary data.</text>
</comment>
<accession>A0ABW0Q308</accession>
<name>A0ABW0Q308_9HYPH</name>
<evidence type="ECO:0000313" key="1">
    <source>
        <dbReference type="EMBL" id="MFC5518965.1"/>
    </source>
</evidence>
<protein>
    <submittedName>
        <fullName evidence="1">Uncharacterized protein</fullName>
    </submittedName>
</protein>
<reference evidence="2" key="1">
    <citation type="journal article" date="2019" name="Int. J. Syst. Evol. Microbiol.">
        <title>The Global Catalogue of Microorganisms (GCM) 10K type strain sequencing project: providing services to taxonomists for standard genome sequencing and annotation.</title>
        <authorList>
            <consortium name="The Broad Institute Genomics Platform"/>
            <consortium name="The Broad Institute Genome Sequencing Center for Infectious Disease"/>
            <person name="Wu L."/>
            <person name="Ma J."/>
        </authorList>
    </citation>
    <scope>NUCLEOTIDE SEQUENCE [LARGE SCALE GENOMIC DNA]</scope>
    <source>
        <strain evidence="2">KACC 12633</strain>
    </source>
</reference>